<feature type="compositionally biased region" description="Polar residues" evidence="1">
    <location>
        <begin position="72"/>
        <end position="84"/>
    </location>
</feature>
<protein>
    <submittedName>
        <fullName evidence="2">Uncharacterized protein</fullName>
    </submittedName>
</protein>
<sequence>MPPPSRQRYHSSPRTADHSGQQRYTKKEDARHTSAKKSRSSTTPASSSPSAANPNVREEALREALAKALTNPNATVGATSSSALSEVDSYGNGSPTDRLQFGYSPAVAAEAVAFHSRFAARDWLAARKRNARLVFAKKQKLSCLNCEPVTSILKLQRHWKKTNAFQSEVRGGKSRLKAEDLDQLLDMLASKQRIGEDE</sequence>
<evidence type="ECO:0000313" key="2">
    <source>
        <dbReference type="EMBL" id="KPI86564.1"/>
    </source>
</evidence>
<keyword evidence="3" id="KW-1185">Reference proteome</keyword>
<comment type="caution">
    <text evidence="2">The sequence shown here is derived from an EMBL/GenBank/DDBJ whole genome shotgun (WGS) entry which is preliminary data.</text>
</comment>
<reference evidence="2 3" key="1">
    <citation type="journal article" date="2015" name="PLoS Pathog.">
        <title>Leptomonas seymouri: Adaptations to the Dixenous Life Cycle Analyzed by Genome Sequencing, Transcriptome Profiling and Co-infection with Leishmania donovani.</title>
        <authorList>
            <person name="Kraeva N."/>
            <person name="Butenko A."/>
            <person name="Hlavacova J."/>
            <person name="Kostygov A."/>
            <person name="Myskova J."/>
            <person name="Grybchuk D."/>
            <person name="Lestinova T."/>
            <person name="Votypka J."/>
            <person name="Volf P."/>
            <person name="Opperdoes F."/>
            <person name="Flegontov P."/>
            <person name="Lukes J."/>
            <person name="Yurchenko V."/>
        </authorList>
    </citation>
    <scope>NUCLEOTIDE SEQUENCE [LARGE SCALE GENOMIC DNA]</scope>
    <source>
        <strain evidence="2 3">ATCC 30220</strain>
    </source>
</reference>
<name>A0A0N1PE59_LEPSE</name>
<organism evidence="2 3">
    <name type="scientific">Leptomonas seymouri</name>
    <dbReference type="NCBI Taxonomy" id="5684"/>
    <lineage>
        <taxon>Eukaryota</taxon>
        <taxon>Discoba</taxon>
        <taxon>Euglenozoa</taxon>
        <taxon>Kinetoplastea</taxon>
        <taxon>Metakinetoplastina</taxon>
        <taxon>Trypanosomatida</taxon>
        <taxon>Trypanosomatidae</taxon>
        <taxon>Leishmaniinae</taxon>
        <taxon>Leptomonas</taxon>
    </lineage>
</organism>
<feature type="region of interest" description="Disordered" evidence="1">
    <location>
        <begin position="1"/>
        <end position="59"/>
    </location>
</feature>
<dbReference type="OrthoDB" id="278174at2759"/>
<dbReference type="VEuPathDB" id="TriTrypDB:Lsey_0125_0220"/>
<accession>A0A0N1PE59</accession>
<dbReference type="OMA" id="RFTKDAW"/>
<dbReference type="AlphaFoldDB" id="A0A0N1PE59"/>
<feature type="compositionally biased region" description="Low complexity" evidence="1">
    <location>
        <begin position="40"/>
        <end position="52"/>
    </location>
</feature>
<proteinExistence type="predicted"/>
<evidence type="ECO:0000313" key="3">
    <source>
        <dbReference type="Proteomes" id="UP000038009"/>
    </source>
</evidence>
<dbReference type="EMBL" id="LJSK01000125">
    <property type="protein sequence ID" value="KPI86564.1"/>
    <property type="molecule type" value="Genomic_DNA"/>
</dbReference>
<evidence type="ECO:0000256" key="1">
    <source>
        <dbReference type="SAM" id="MobiDB-lite"/>
    </source>
</evidence>
<dbReference type="Proteomes" id="UP000038009">
    <property type="component" value="Unassembled WGS sequence"/>
</dbReference>
<gene>
    <name evidence="2" type="ORF">ABL78_4387</name>
</gene>
<feature type="region of interest" description="Disordered" evidence="1">
    <location>
        <begin position="72"/>
        <end position="91"/>
    </location>
</feature>
<feature type="compositionally biased region" description="Polar residues" evidence="1">
    <location>
        <begin position="10"/>
        <end position="23"/>
    </location>
</feature>